<dbReference type="AlphaFoldDB" id="A0A382HA60"/>
<dbReference type="Pfam" id="PF17827">
    <property type="entry name" value="PrmC_N"/>
    <property type="match status" value="1"/>
</dbReference>
<proteinExistence type="predicted"/>
<protein>
    <recommendedName>
        <fullName evidence="1">Release factor glutamine methyltransferase N-terminal domain-containing protein</fullName>
    </recommendedName>
</protein>
<gene>
    <name evidence="2" type="ORF">METZ01_LOCUS237042</name>
</gene>
<dbReference type="EMBL" id="UINC01060075">
    <property type="protein sequence ID" value="SVB84188.1"/>
    <property type="molecule type" value="Genomic_DNA"/>
</dbReference>
<organism evidence="2">
    <name type="scientific">marine metagenome</name>
    <dbReference type="NCBI Taxonomy" id="408172"/>
    <lineage>
        <taxon>unclassified sequences</taxon>
        <taxon>metagenomes</taxon>
        <taxon>ecological metagenomes</taxon>
    </lineage>
</organism>
<dbReference type="InterPro" id="IPR040758">
    <property type="entry name" value="PrmC_N"/>
</dbReference>
<evidence type="ECO:0000259" key="1">
    <source>
        <dbReference type="Pfam" id="PF17827"/>
    </source>
</evidence>
<sequence>MNGIEEASLEAELLLIGALGIDRSTLLAYPDRTITSVECL</sequence>
<feature type="non-terminal residue" evidence="2">
    <location>
        <position position="40"/>
    </location>
</feature>
<feature type="domain" description="Release factor glutamine methyltransferase N-terminal" evidence="1">
    <location>
        <begin position="2"/>
        <end position="38"/>
    </location>
</feature>
<evidence type="ECO:0000313" key="2">
    <source>
        <dbReference type="EMBL" id="SVB84188.1"/>
    </source>
</evidence>
<reference evidence="2" key="1">
    <citation type="submission" date="2018-05" db="EMBL/GenBank/DDBJ databases">
        <authorList>
            <person name="Lanie J.A."/>
            <person name="Ng W.-L."/>
            <person name="Kazmierczak K.M."/>
            <person name="Andrzejewski T.M."/>
            <person name="Davidsen T.M."/>
            <person name="Wayne K.J."/>
            <person name="Tettelin H."/>
            <person name="Glass J.I."/>
            <person name="Rusch D."/>
            <person name="Podicherti R."/>
            <person name="Tsui H.-C.T."/>
            <person name="Winkler M.E."/>
        </authorList>
    </citation>
    <scope>NUCLEOTIDE SEQUENCE</scope>
</reference>
<dbReference type="Gene3D" id="1.10.8.10">
    <property type="entry name" value="DNA helicase RuvA subunit, C-terminal domain"/>
    <property type="match status" value="1"/>
</dbReference>
<accession>A0A382HA60</accession>
<name>A0A382HA60_9ZZZZ</name>